<dbReference type="SUPFAM" id="SSF52058">
    <property type="entry name" value="L domain-like"/>
    <property type="match status" value="6"/>
</dbReference>
<reference evidence="3" key="1">
    <citation type="journal article" date="2015" name="Nat. Genet.">
        <title>The genome and transcriptome of the zoonotic hookworm Ancylostoma ceylanicum identify infection-specific gene families.</title>
        <authorList>
            <person name="Schwarz E.M."/>
            <person name="Hu Y."/>
            <person name="Antoshechkin I."/>
            <person name="Miller M.M."/>
            <person name="Sternberg P.W."/>
            <person name="Aroian R.V."/>
        </authorList>
    </citation>
    <scope>NUCLEOTIDE SEQUENCE</scope>
    <source>
        <strain evidence="3">HY135</strain>
    </source>
</reference>
<proteinExistence type="predicted"/>
<dbReference type="InterPro" id="IPR053079">
    <property type="entry name" value="SPS2_domain"/>
</dbReference>
<feature type="domain" description="Receptor L-domain" evidence="1">
    <location>
        <begin position="43"/>
        <end position="119"/>
    </location>
</feature>
<dbReference type="Proteomes" id="UP000024635">
    <property type="component" value="Unassembled WGS sequence"/>
</dbReference>
<feature type="domain" description="Receptor L-domain" evidence="1">
    <location>
        <begin position="668"/>
        <end position="759"/>
    </location>
</feature>
<accession>A0A016SKQ8</accession>
<evidence type="ECO:0000259" key="1">
    <source>
        <dbReference type="Pfam" id="PF01030"/>
    </source>
</evidence>
<evidence type="ECO:0000313" key="2">
    <source>
        <dbReference type="EMBL" id="EYB90899.1"/>
    </source>
</evidence>
<feature type="domain" description="Receptor L-domain" evidence="1">
    <location>
        <begin position="145"/>
        <end position="237"/>
    </location>
</feature>
<organism evidence="2 3">
    <name type="scientific">Ancylostoma ceylanicum</name>
    <dbReference type="NCBI Taxonomy" id="53326"/>
    <lineage>
        <taxon>Eukaryota</taxon>
        <taxon>Metazoa</taxon>
        <taxon>Ecdysozoa</taxon>
        <taxon>Nematoda</taxon>
        <taxon>Chromadorea</taxon>
        <taxon>Rhabditida</taxon>
        <taxon>Rhabditina</taxon>
        <taxon>Rhabditomorpha</taxon>
        <taxon>Strongyloidea</taxon>
        <taxon>Ancylostomatidae</taxon>
        <taxon>Ancylostomatinae</taxon>
        <taxon>Ancylostoma</taxon>
    </lineage>
</organism>
<name>A0A016SKQ8_9BILA</name>
<feature type="domain" description="Receptor L-domain" evidence="1">
    <location>
        <begin position="423"/>
        <end position="498"/>
    </location>
</feature>
<comment type="caution">
    <text evidence="2">The sequence shown here is derived from an EMBL/GenBank/DDBJ whole genome shotgun (WGS) entry which is preliminary data.</text>
</comment>
<dbReference type="EMBL" id="JARK01001548">
    <property type="protein sequence ID" value="EYB90899.1"/>
    <property type="molecule type" value="Genomic_DNA"/>
</dbReference>
<dbReference type="PANTHER" id="PTHR21662:SF59">
    <property type="entry name" value="RECEPTOR PROTEIN-TYROSINE KINASE"/>
    <property type="match status" value="1"/>
</dbReference>
<dbReference type="AlphaFoldDB" id="A0A016SKQ8"/>
<evidence type="ECO:0000313" key="3">
    <source>
        <dbReference type="Proteomes" id="UP000024635"/>
    </source>
</evidence>
<feature type="domain" description="Receptor L-domain" evidence="1">
    <location>
        <begin position="279"/>
        <end position="379"/>
    </location>
</feature>
<dbReference type="InterPro" id="IPR000494">
    <property type="entry name" value="Rcpt_L-dom"/>
</dbReference>
<dbReference type="Pfam" id="PF01030">
    <property type="entry name" value="Recep_L_domain"/>
    <property type="match status" value="6"/>
</dbReference>
<dbReference type="InterPro" id="IPR036941">
    <property type="entry name" value="Rcpt_L-dom_sf"/>
</dbReference>
<dbReference type="Gene3D" id="3.80.20.20">
    <property type="entry name" value="Receptor L-domain"/>
    <property type="match status" value="6"/>
</dbReference>
<sequence>MPALFELEKIVDNEQNYEKINDVDYLILCSLLRSCVPEQDPAEITTIHGCLIIHGTRIKVASLHQITLLKPDKLFCEYKYALLIYDNPDLTEIQFDSKLKVDSKHVLIRLNPKLSSKNITGASLQVDLGDKKDCVASKVETNSQCKRIIGDVLIEELSSDVWGQIEEIVGSLSIKNTEIEFLNMLQDLKIVGWKSPALVISDNKKLVDISTLLTMNISSEDQPIEISNNPNICHNVVERKKLQEWLKKMGTSVNISDKCLESCAGGRVTLGYLAGLDKHCNVIKGSLTLEGMKDLPNDIAKLEQLEQVNGLVLVWNNTGLQDLSFLKNLKQIRSRGNTEYKYGLMIYGNPNLHKIQLDKKLQINSSEIFIRANPNLTQKGIEGPKLKIDLGDETDCVANVAEKSDTCKTVIGDIRYKELSPATWQRIKTVEGTVRVENTDVETLDALKDLKIVGWKTPALTVVNNKKLVDVSALLTMDIVSSKPLIKINSNPNICHGNVERSKLEEWLEKNEASITFSNLCMKSCKGGEVTQEYLTKMDKHCNAIEGDLIIAGMDDLYNDTEKLLEVEKISGRLVITENKAITSLDFLRNLKEVGSQKPSKYKHALMIYGNPNLEDIQFNEKLLPDPNVVFIRLNPKLTQEGVESAAFEVFLGDEEDCFAKVAEKNTNCKTVIGDVEIEELSPTSWQHVENVEGTLSIENTYLETLDAIKQLNIFGWKTPALIISNNDRLTDISALLTMHIDSKDPILEISNNTNICANIMERETIQEWLASRGASVVFHEQCLKSCAAGVITNRYLAGLDKHCNVLHGDVIISGVRAFYEAPFEHAKVGNHPKISGKVQIKTKDRRSRNIIVDRFCKFPNDGFKPKSSSQSPP</sequence>
<feature type="domain" description="Receptor L-domain" evidence="1">
    <location>
        <begin position="541"/>
        <end position="640"/>
    </location>
</feature>
<dbReference type="OrthoDB" id="5821210at2759"/>
<dbReference type="PANTHER" id="PTHR21662">
    <property type="entry name" value="RECEPTOR PROTEIN-TYROSINE KINASE"/>
    <property type="match status" value="1"/>
</dbReference>
<protein>
    <recommendedName>
        <fullName evidence="1">Receptor L-domain domain-containing protein</fullName>
    </recommendedName>
</protein>
<keyword evidence="3" id="KW-1185">Reference proteome</keyword>
<gene>
    <name evidence="2" type="primary">Acey_s0212.g2224</name>
    <name evidence="2" type="ORF">Y032_0212g2224</name>
</gene>